<evidence type="ECO:0000259" key="4">
    <source>
        <dbReference type="PROSITE" id="PS50225"/>
    </source>
</evidence>
<dbReference type="Pfam" id="PF07525">
    <property type="entry name" value="SOCS_box"/>
    <property type="match status" value="1"/>
</dbReference>
<dbReference type="RefSeq" id="XP_038056775.1">
    <property type="nucleotide sequence ID" value="XM_038200847.1"/>
</dbReference>
<dbReference type="Pfam" id="PF00023">
    <property type="entry name" value="Ank"/>
    <property type="match status" value="2"/>
</dbReference>
<dbReference type="AlphaFoldDB" id="A0A913ZZL7"/>
<dbReference type="PROSITE" id="PS50225">
    <property type="entry name" value="SOCS"/>
    <property type="match status" value="1"/>
</dbReference>
<proteinExistence type="predicted"/>
<evidence type="ECO:0000313" key="5">
    <source>
        <dbReference type="EnsemblMetazoa" id="XP_038056775.1"/>
    </source>
</evidence>
<dbReference type="SUPFAM" id="SSF48403">
    <property type="entry name" value="Ankyrin repeat"/>
    <property type="match status" value="1"/>
</dbReference>
<keyword evidence="1" id="KW-0677">Repeat</keyword>
<dbReference type="Pfam" id="PF12796">
    <property type="entry name" value="Ank_2"/>
    <property type="match status" value="2"/>
</dbReference>
<keyword evidence="6" id="KW-1185">Reference proteome</keyword>
<dbReference type="PANTHER" id="PTHR24126">
    <property type="entry name" value="ANKYRIN REPEAT, PH AND SEC7 DOMAIN CONTAINING PROTEIN SECG-RELATED"/>
    <property type="match status" value="1"/>
</dbReference>
<dbReference type="EnsemblMetazoa" id="XM_038200847.1">
    <property type="protein sequence ID" value="XP_038056775.1"/>
    <property type="gene ID" value="LOC119728558"/>
</dbReference>
<dbReference type="OrthoDB" id="366390at2759"/>
<feature type="repeat" description="ANK" evidence="3">
    <location>
        <begin position="181"/>
        <end position="213"/>
    </location>
</feature>
<feature type="repeat" description="ANK" evidence="3">
    <location>
        <begin position="80"/>
        <end position="102"/>
    </location>
</feature>
<name>A0A913ZZL7_PATMI</name>
<dbReference type="OMA" id="VHTYIGS"/>
<dbReference type="PROSITE" id="PS50297">
    <property type="entry name" value="ANK_REP_REGION"/>
    <property type="match status" value="7"/>
</dbReference>
<accession>A0A913ZZL7</accession>
<evidence type="ECO:0000256" key="2">
    <source>
        <dbReference type="ARBA" id="ARBA00023043"/>
    </source>
</evidence>
<feature type="repeat" description="ANK" evidence="3">
    <location>
        <begin position="220"/>
        <end position="252"/>
    </location>
</feature>
<dbReference type="Proteomes" id="UP000887568">
    <property type="component" value="Unplaced"/>
</dbReference>
<organism evidence="5 6">
    <name type="scientific">Patiria miniata</name>
    <name type="common">Bat star</name>
    <name type="synonym">Asterina miniata</name>
    <dbReference type="NCBI Taxonomy" id="46514"/>
    <lineage>
        <taxon>Eukaryota</taxon>
        <taxon>Metazoa</taxon>
        <taxon>Echinodermata</taxon>
        <taxon>Eleutherozoa</taxon>
        <taxon>Asterozoa</taxon>
        <taxon>Asteroidea</taxon>
        <taxon>Valvatacea</taxon>
        <taxon>Valvatida</taxon>
        <taxon>Asterinidae</taxon>
        <taxon>Patiria</taxon>
    </lineage>
</organism>
<feature type="repeat" description="ANK" evidence="3">
    <location>
        <begin position="115"/>
        <end position="147"/>
    </location>
</feature>
<dbReference type="Gene3D" id="1.25.40.20">
    <property type="entry name" value="Ankyrin repeat-containing domain"/>
    <property type="match status" value="3"/>
</dbReference>
<feature type="repeat" description="ANK" evidence="3">
    <location>
        <begin position="253"/>
        <end position="285"/>
    </location>
</feature>
<dbReference type="PANTHER" id="PTHR24126:SF14">
    <property type="entry name" value="ANK_REP_REGION DOMAIN-CONTAINING PROTEIN"/>
    <property type="match status" value="1"/>
</dbReference>
<protein>
    <recommendedName>
        <fullName evidence="4">SOCS box domain-containing protein</fullName>
    </recommendedName>
</protein>
<evidence type="ECO:0000256" key="3">
    <source>
        <dbReference type="PROSITE-ProRule" id="PRU00023"/>
    </source>
</evidence>
<dbReference type="InterPro" id="IPR002110">
    <property type="entry name" value="Ankyrin_rpt"/>
</dbReference>
<evidence type="ECO:0000256" key="1">
    <source>
        <dbReference type="ARBA" id="ARBA00022737"/>
    </source>
</evidence>
<dbReference type="SMART" id="SM00969">
    <property type="entry name" value="SOCS_box"/>
    <property type="match status" value="1"/>
</dbReference>
<dbReference type="SMART" id="SM00248">
    <property type="entry name" value="ANK"/>
    <property type="match status" value="7"/>
</dbReference>
<evidence type="ECO:0000313" key="6">
    <source>
        <dbReference type="Proteomes" id="UP000887568"/>
    </source>
</evidence>
<keyword evidence="2 3" id="KW-0040">ANK repeat</keyword>
<dbReference type="PRINTS" id="PR01415">
    <property type="entry name" value="ANKYRIN"/>
</dbReference>
<dbReference type="InterPro" id="IPR001496">
    <property type="entry name" value="SOCS_box"/>
</dbReference>
<dbReference type="PROSITE" id="PS50088">
    <property type="entry name" value="ANK_REPEAT"/>
    <property type="match status" value="7"/>
</dbReference>
<dbReference type="InterPro" id="IPR036770">
    <property type="entry name" value="Ankyrin_rpt-contain_sf"/>
</dbReference>
<feature type="repeat" description="ANK" evidence="3">
    <location>
        <begin position="286"/>
        <end position="319"/>
    </location>
</feature>
<dbReference type="GeneID" id="119728558"/>
<reference evidence="5" key="1">
    <citation type="submission" date="2022-11" db="UniProtKB">
        <authorList>
            <consortium name="EnsemblMetazoa"/>
        </authorList>
    </citation>
    <scope>IDENTIFICATION</scope>
</reference>
<dbReference type="CDD" id="cd03716">
    <property type="entry name" value="SOCS_ASB_like"/>
    <property type="match status" value="1"/>
</dbReference>
<feature type="domain" description="SOCS box" evidence="4">
    <location>
        <begin position="417"/>
        <end position="468"/>
    </location>
</feature>
<sequence>MFFTPTVELWWVKSSDLVDLINSDCTSARFRRLLRHCLNPNKTVGDMQLTPLHHAVYKQRSDCVDHLLNQLADVNVQDCCGYTPVHLAAKHGLVDILEQLVRPVNRADTNKPDVVGMTPLSLAIQGGHRACAEVLLKNGANPNYSHKHIGYEIHRVPFDSPECFQLLLRYGANPESRTPTRGLTALHAAVEAGNLEFVEIVVTLGCNIHAWTTPRAPERPRRNALQLAIIGNEVDIVRCLLAHGADPNCRDQQGNTPLHHASAHRDTDIITVLLDNGADIHALNDRQYQPLHRACSAGRGPEILSLLMRSGADMDARTRTNDTPLKCLLLHYINVLLTEEEDHSQVDHACLLGIVAFINSGGRFTISTDRDDFRSLLKLLPQLTSLPQTIQLLIAGSDCIYIEDIDDLLFSFIREPLRTQLYLATRNPPCLGRMVRRAIRCLIGYKRCEEAVRDLPLPVLLQDYLLFYWG</sequence>
<feature type="repeat" description="ANK" evidence="3">
    <location>
        <begin position="47"/>
        <end position="79"/>
    </location>
</feature>